<organism evidence="1 2">
    <name type="scientific">Linderina macrospora</name>
    <dbReference type="NCBI Taxonomy" id="4868"/>
    <lineage>
        <taxon>Eukaryota</taxon>
        <taxon>Fungi</taxon>
        <taxon>Fungi incertae sedis</taxon>
        <taxon>Zoopagomycota</taxon>
        <taxon>Kickxellomycotina</taxon>
        <taxon>Kickxellomycetes</taxon>
        <taxon>Kickxellales</taxon>
        <taxon>Kickxellaceae</taxon>
        <taxon>Linderina</taxon>
    </lineage>
</organism>
<name>A0ACC1J541_9FUNG</name>
<dbReference type="EMBL" id="JANBPW010003285">
    <property type="protein sequence ID" value="KAJ1938111.1"/>
    <property type="molecule type" value="Genomic_DNA"/>
</dbReference>
<feature type="non-terminal residue" evidence="1">
    <location>
        <position position="226"/>
    </location>
</feature>
<keyword evidence="1" id="KW-0503">Monooxygenase</keyword>
<keyword evidence="2" id="KW-1185">Reference proteome</keyword>
<keyword evidence="1" id="KW-0560">Oxidoreductase</keyword>
<proteinExistence type="predicted"/>
<reference evidence="1" key="1">
    <citation type="submission" date="2022-07" db="EMBL/GenBank/DDBJ databases">
        <title>Phylogenomic reconstructions and comparative analyses of Kickxellomycotina fungi.</title>
        <authorList>
            <person name="Reynolds N.K."/>
            <person name="Stajich J.E."/>
            <person name="Barry K."/>
            <person name="Grigoriev I.V."/>
            <person name="Crous P."/>
            <person name="Smith M.E."/>
        </authorList>
    </citation>
    <scope>NUCLEOTIDE SEQUENCE</scope>
    <source>
        <strain evidence="1">NRRL 5244</strain>
    </source>
</reference>
<keyword evidence="1" id="KW-0830">Ubiquinone</keyword>
<gene>
    <name evidence="1" type="primary">COQ6</name>
    <name evidence="1" type="ORF">FBU59_004545</name>
</gene>
<accession>A0ACC1J541</accession>
<comment type="caution">
    <text evidence="1">The sequence shown here is derived from an EMBL/GenBank/DDBJ whole genome shotgun (WGS) entry which is preliminary data.</text>
</comment>
<evidence type="ECO:0000313" key="1">
    <source>
        <dbReference type="EMBL" id="KAJ1938111.1"/>
    </source>
</evidence>
<evidence type="ECO:0000313" key="2">
    <source>
        <dbReference type="Proteomes" id="UP001150603"/>
    </source>
</evidence>
<dbReference type="Proteomes" id="UP001150603">
    <property type="component" value="Unassembled WGS sequence"/>
</dbReference>
<protein>
    <submittedName>
        <fullName evidence="1">Ubiquinone biosynthesis monooxygenase</fullName>
    </submittedName>
</protein>
<sequence length="226" mass="23958">MTCLNAARFAFAARALKRAQTRLSARGLATAATPSASASAEQLPVERYDIVIVGGGPSGCTLASALGSAKALGHMRIALVDSGKLSETRSWEPPADTFLNRTLQITASNKRYLEKVGSWNACHTERVQPYDRVVALDGSGSGKIELNTPSGEVSAAYMIETKNLVSGMLKFIDTQGANIDVFEKAKVTGIARETGPVDWPVVTLGNKHRLQARLLVGTDGGNSSVR</sequence>